<evidence type="ECO:0000313" key="1">
    <source>
        <dbReference type="EMBL" id="NOT35145.1"/>
    </source>
</evidence>
<evidence type="ECO:0008006" key="3">
    <source>
        <dbReference type="Google" id="ProtNLM"/>
    </source>
</evidence>
<dbReference type="InterPro" id="IPR011990">
    <property type="entry name" value="TPR-like_helical_dom_sf"/>
</dbReference>
<reference evidence="1 2" key="1">
    <citation type="submission" date="2020-04" db="EMBL/GenBank/DDBJ databases">
        <title>Metagenomic profiling of ammonia- and methane-oxidizing microorganisms in a Dutch drinking water treatment plant.</title>
        <authorList>
            <person name="Poghosyan L."/>
            <person name="Leucker S."/>
        </authorList>
    </citation>
    <scope>NUCLEOTIDE SEQUENCE [LARGE SCALE GENOMIC DNA]</scope>
    <source>
        <strain evidence="1">S-RSF-IL-03</strain>
    </source>
</reference>
<comment type="caution">
    <text evidence="1">The sequence shown here is derived from an EMBL/GenBank/DDBJ whole genome shotgun (WGS) entry which is preliminary data.</text>
</comment>
<dbReference type="SUPFAM" id="SSF48452">
    <property type="entry name" value="TPR-like"/>
    <property type="match status" value="2"/>
</dbReference>
<protein>
    <recommendedName>
        <fullName evidence="3">Tetratricopeptide repeat protein</fullName>
    </recommendedName>
</protein>
<accession>A0A849SSV8</accession>
<gene>
    <name evidence="1" type="ORF">HOP12_13435</name>
</gene>
<dbReference type="SMART" id="SM00028">
    <property type="entry name" value="TPR"/>
    <property type="match status" value="3"/>
</dbReference>
<proteinExistence type="predicted"/>
<dbReference type="EMBL" id="JABFRW010000176">
    <property type="protein sequence ID" value="NOT35145.1"/>
    <property type="molecule type" value="Genomic_DNA"/>
</dbReference>
<evidence type="ECO:0000313" key="2">
    <source>
        <dbReference type="Proteomes" id="UP000580839"/>
    </source>
</evidence>
<dbReference type="Proteomes" id="UP000580839">
    <property type="component" value="Unassembled WGS sequence"/>
</dbReference>
<dbReference type="InterPro" id="IPR019734">
    <property type="entry name" value="TPR_rpt"/>
</dbReference>
<name>A0A849SSV8_UNCEI</name>
<feature type="non-terminal residue" evidence="1">
    <location>
        <position position="687"/>
    </location>
</feature>
<organism evidence="1 2">
    <name type="scientific">Eiseniibacteriota bacterium</name>
    <dbReference type="NCBI Taxonomy" id="2212470"/>
    <lineage>
        <taxon>Bacteria</taxon>
        <taxon>Candidatus Eiseniibacteriota</taxon>
    </lineage>
</organism>
<dbReference type="AlphaFoldDB" id="A0A849SSV8"/>
<dbReference type="Gene3D" id="1.25.40.10">
    <property type="entry name" value="Tetratricopeptide repeat domain"/>
    <property type="match status" value="1"/>
</dbReference>
<sequence length="687" mass="75300">MALCIGALAMFGGPQVRDAAARARTRSPAAERLLPVVQRADTLYASAGAAVESVYVDSLLSASRARGDRTLELMLLIRRGGAAAFRGRALEAEPDLLGAERLAIALGDTFELARALRWRAYGLLMRADFEASTPLYRRLLSIASGTRDSTHEGWARTGLAYTELTVGRYDRAVRDYRAILAKPGFYRNGVGTLQLRIGLARSLQMLGYSDSARSQYELVIAEGQRTGDRYSVANATHNLGVIEYDEGDPAMAVDCWQRAARLHTELGVRDQFQASFLLQAHALVALGRYDEGTAILTREIARSRAQRDYDDIVNGLGELADLYEAQDRLSDCERVYREALIVSDSIRMDQRAAWVVSGLGRTLVKRGRTSEAIAFLEPRFRHAIVSGGAFERSDIGTAYARALVAAKQPAEALEVAGATREALARRRGQARTLPSLGLVEAHALRLLGRRAEAWSRITAAERAWERSRAATRSYEWREEVGGWTAVLAAQLVPLVFDELRDGSDLRARDEAFRAIQRYKARTLDDRLRARSATATRFALISFDSLQRRVLAPGELYLDMLCAADTGLMLAVTRDQVRLVGIPGSRWMRASATRVRDLAANSANEESRFLAASARTVGTRLFGDVADLIRASSRLIVCGDQWTAGLPLAFLEVAASDGRSLSLSSLELAGVPSAGAFAGMRARACRRR</sequence>